<dbReference type="InterPro" id="IPR017264">
    <property type="entry name" value="Ribosomal_mS37_fun"/>
</dbReference>
<dbReference type="GO" id="GO:0005739">
    <property type="term" value="C:mitochondrion"/>
    <property type="evidence" value="ECO:0007669"/>
    <property type="project" value="GOC"/>
</dbReference>
<name>E1Z967_CHLVA</name>
<feature type="region of interest" description="Disordered" evidence="1">
    <location>
        <begin position="1"/>
        <end position="21"/>
    </location>
</feature>
<dbReference type="GO" id="GO:0032543">
    <property type="term" value="P:mitochondrial translation"/>
    <property type="evidence" value="ECO:0007669"/>
    <property type="project" value="InterPro"/>
</dbReference>
<dbReference type="SUPFAM" id="SSF47072">
    <property type="entry name" value="Cysteine alpha-hairpin motif"/>
    <property type="match status" value="1"/>
</dbReference>
<evidence type="ECO:0000313" key="3">
    <source>
        <dbReference type="Proteomes" id="UP000008141"/>
    </source>
</evidence>
<dbReference type="Proteomes" id="UP000008141">
    <property type="component" value="Unassembled WGS sequence"/>
</dbReference>
<sequence length="82" mass="9213">MGKHGKSGTPLKINPRRSRGNSECMEELNAFFTCMAKSIDVEDKCVAERRALTNCATAAARKGKTANTINYHLQRISRMLRR</sequence>
<dbReference type="STRING" id="554065.E1Z967"/>
<reference evidence="2 3" key="1">
    <citation type="journal article" date="2010" name="Plant Cell">
        <title>The Chlorella variabilis NC64A genome reveals adaptation to photosymbiosis, coevolution with viruses, and cryptic sex.</title>
        <authorList>
            <person name="Blanc G."/>
            <person name="Duncan G."/>
            <person name="Agarkova I."/>
            <person name="Borodovsky M."/>
            <person name="Gurnon J."/>
            <person name="Kuo A."/>
            <person name="Lindquist E."/>
            <person name="Lucas S."/>
            <person name="Pangilinan J."/>
            <person name="Polle J."/>
            <person name="Salamov A."/>
            <person name="Terry A."/>
            <person name="Yamada T."/>
            <person name="Dunigan D.D."/>
            <person name="Grigoriev I.V."/>
            <person name="Claverie J.M."/>
            <person name="Van Etten J.L."/>
        </authorList>
    </citation>
    <scope>NUCLEOTIDE SEQUENCE [LARGE SCALE GENOMIC DNA]</scope>
    <source>
        <strain evidence="2 3">NC64A</strain>
    </source>
</reference>
<evidence type="ECO:0008006" key="4">
    <source>
        <dbReference type="Google" id="ProtNLM"/>
    </source>
</evidence>
<dbReference type="OrthoDB" id="494426at2759"/>
<dbReference type="PANTHER" id="PTHR28066:SF1">
    <property type="entry name" value="SMALL RIBOSOMAL SUBUNIT PROTEIN MS37"/>
    <property type="match status" value="1"/>
</dbReference>
<accession>E1Z967</accession>
<protein>
    <recommendedName>
        <fullName evidence="4">IMS import disulfide relay-system CHCH-CHCH-like Cx9C domain-containing protein</fullName>
    </recommendedName>
</protein>
<dbReference type="RefSeq" id="XP_005849827.1">
    <property type="nucleotide sequence ID" value="XM_005849765.1"/>
</dbReference>
<keyword evidence="3" id="KW-1185">Reference proteome</keyword>
<organism evidence="3">
    <name type="scientific">Chlorella variabilis</name>
    <name type="common">Green alga</name>
    <dbReference type="NCBI Taxonomy" id="554065"/>
    <lineage>
        <taxon>Eukaryota</taxon>
        <taxon>Viridiplantae</taxon>
        <taxon>Chlorophyta</taxon>
        <taxon>core chlorophytes</taxon>
        <taxon>Trebouxiophyceae</taxon>
        <taxon>Chlorellales</taxon>
        <taxon>Chlorellaceae</taxon>
        <taxon>Chlorella clade</taxon>
        <taxon>Chlorella</taxon>
    </lineage>
</organism>
<evidence type="ECO:0000313" key="2">
    <source>
        <dbReference type="EMBL" id="EFN57725.1"/>
    </source>
</evidence>
<dbReference type="eggNOG" id="ENOG502SBQ7">
    <property type="taxonomic scope" value="Eukaryota"/>
</dbReference>
<dbReference type="FunCoup" id="E1Z967">
    <property type="interactions" value="335"/>
</dbReference>
<dbReference type="PANTHER" id="PTHR28066">
    <property type="entry name" value="37S RIBOSOMAL PROTEIN MRP10, MITOCHONDRIAL"/>
    <property type="match status" value="1"/>
</dbReference>
<dbReference type="GO" id="GO:0003735">
    <property type="term" value="F:structural constituent of ribosome"/>
    <property type="evidence" value="ECO:0007669"/>
    <property type="project" value="InterPro"/>
</dbReference>
<dbReference type="KEGG" id="cvr:CHLNCDRAFT_142966"/>
<proteinExistence type="predicted"/>
<gene>
    <name evidence="2" type="ORF">CHLNCDRAFT_142966</name>
</gene>
<dbReference type="AlphaFoldDB" id="E1Z967"/>
<dbReference type="SMR" id="E1Z967"/>
<dbReference type="GeneID" id="17357102"/>
<dbReference type="InterPro" id="IPR009069">
    <property type="entry name" value="Cys_alpha_HP_mot_SF"/>
</dbReference>
<dbReference type="InParanoid" id="E1Z967"/>
<evidence type="ECO:0000256" key="1">
    <source>
        <dbReference type="SAM" id="MobiDB-lite"/>
    </source>
</evidence>
<dbReference type="EMBL" id="GL433839">
    <property type="protein sequence ID" value="EFN57725.1"/>
    <property type="molecule type" value="Genomic_DNA"/>
</dbReference>